<organism evidence="1 2">
    <name type="scientific">candidate division WOR-3 bacterium JGI_Cruoil_03_44_89</name>
    <dbReference type="NCBI Taxonomy" id="1973748"/>
    <lineage>
        <taxon>Bacteria</taxon>
        <taxon>Bacteria division WOR-3</taxon>
    </lineage>
</organism>
<protein>
    <submittedName>
        <fullName evidence="1">Uncharacterized protein</fullName>
    </submittedName>
</protein>
<dbReference type="AlphaFoldDB" id="A0A235BYZ1"/>
<dbReference type="Proteomes" id="UP000215215">
    <property type="component" value="Unassembled WGS sequence"/>
</dbReference>
<comment type="caution">
    <text evidence="1">The sequence shown here is derived from an EMBL/GenBank/DDBJ whole genome shotgun (WGS) entry which is preliminary data.</text>
</comment>
<sequence>MFVSGNFPRERVYSECKSSNRGEVGVKSDYEGMCDGVFVRDAKCPPEITTNYYIYSLNLPGEFFVLFESYRCSGFINVARVGETPPSISFV</sequence>
<evidence type="ECO:0000313" key="1">
    <source>
        <dbReference type="EMBL" id="OYD17558.1"/>
    </source>
</evidence>
<name>A0A235BYZ1_UNCW3</name>
<gene>
    <name evidence="1" type="ORF">CH333_00440</name>
</gene>
<proteinExistence type="predicted"/>
<dbReference type="EMBL" id="NOZQ01000004">
    <property type="protein sequence ID" value="OYD17558.1"/>
    <property type="molecule type" value="Genomic_DNA"/>
</dbReference>
<evidence type="ECO:0000313" key="2">
    <source>
        <dbReference type="Proteomes" id="UP000215215"/>
    </source>
</evidence>
<reference evidence="1 2" key="1">
    <citation type="submission" date="2017-07" db="EMBL/GenBank/DDBJ databases">
        <title>Recovery of genomes from metagenomes via a dereplication, aggregation, and scoring strategy.</title>
        <authorList>
            <person name="Sieber C.M."/>
            <person name="Probst A.J."/>
            <person name="Sharrar A."/>
            <person name="Thomas B.C."/>
            <person name="Hess M."/>
            <person name="Tringe S.G."/>
            <person name="Banfield J.F."/>
        </authorList>
    </citation>
    <scope>NUCLEOTIDE SEQUENCE [LARGE SCALE GENOMIC DNA]</scope>
    <source>
        <strain evidence="1">JGI_Cruoil_03_44_89</strain>
    </source>
</reference>
<accession>A0A235BYZ1</accession>